<dbReference type="AlphaFoldDB" id="A0A4R3VDG0"/>
<dbReference type="EMBL" id="SMBX01000002">
    <property type="protein sequence ID" value="TCV01704.1"/>
    <property type="molecule type" value="Genomic_DNA"/>
</dbReference>
<dbReference type="GO" id="GO:0033294">
    <property type="term" value="F:ectoine binding"/>
    <property type="evidence" value="ECO:0007669"/>
    <property type="project" value="InterPro"/>
</dbReference>
<organism evidence="4 5">
    <name type="scientific">Paracandidimonas soli</name>
    <dbReference type="NCBI Taxonomy" id="1917182"/>
    <lineage>
        <taxon>Bacteria</taxon>
        <taxon>Pseudomonadati</taxon>
        <taxon>Pseudomonadota</taxon>
        <taxon>Betaproteobacteria</taxon>
        <taxon>Burkholderiales</taxon>
        <taxon>Alcaligenaceae</taxon>
        <taxon>Paracandidimonas</taxon>
    </lineage>
</organism>
<dbReference type="GO" id="GO:0051470">
    <property type="term" value="P:ectoine transmembrane transport"/>
    <property type="evidence" value="ECO:0007669"/>
    <property type="project" value="InterPro"/>
</dbReference>
<dbReference type="SUPFAM" id="SSF53850">
    <property type="entry name" value="Periplasmic binding protein-like II"/>
    <property type="match status" value="1"/>
</dbReference>
<evidence type="ECO:0000256" key="2">
    <source>
        <dbReference type="SAM" id="SignalP"/>
    </source>
</evidence>
<dbReference type="Pfam" id="PF00497">
    <property type="entry name" value="SBP_bac_3"/>
    <property type="match status" value="1"/>
</dbReference>
<dbReference type="OrthoDB" id="9768183at2"/>
<proteinExistence type="predicted"/>
<feature type="chain" id="PRO_5020888120" evidence="2">
    <location>
        <begin position="40"/>
        <end position="298"/>
    </location>
</feature>
<evidence type="ECO:0000256" key="1">
    <source>
        <dbReference type="ARBA" id="ARBA00022729"/>
    </source>
</evidence>
<protein>
    <submittedName>
        <fullName evidence="4">Amino acid ABC transporter substrate-binding protein (PAAT family)</fullName>
    </submittedName>
</protein>
<gene>
    <name evidence="4" type="ORF">EV686_102417</name>
</gene>
<sequence>MTRHHSSKAGIRPNNSFSKALAAATLVSLAATAPYAAQAADLDAIKSKGTIRIAVANEIPYGYMDISGEAKGAGPDVAKHIVKELGIANIEWIPTSFSSLIPGLQANRFDMVAAEMAILPQRCQQVHFSNPNSSYGEGLLVAKGNPDDVHRYEDFADSDKKVAIMAGADQLEMFQALGVPADRMVTIANNADAISTVSTGRASAYAATSLTVSELAGKSDRVEAAENFSDPVVDGEPVRSWGGFTFSKDSESLRDAVNEQLAEFKKTDAWKEILTQYGFSAADLEGSFTKTAEDLCSG</sequence>
<dbReference type="Gene3D" id="3.40.190.10">
    <property type="entry name" value="Periplasmic binding protein-like II"/>
    <property type="match status" value="2"/>
</dbReference>
<reference evidence="4 5" key="1">
    <citation type="submission" date="2019-03" db="EMBL/GenBank/DDBJ databases">
        <title>Genomic Encyclopedia of Type Strains, Phase IV (KMG-IV): sequencing the most valuable type-strain genomes for metagenomic binning, comparative biology and taxonomic classification.</title>
        <authorList>
            <person name="Goeker M."/>
        </authorList>
    </citation>
    <scope>NUCLEOTIDE SEQUENCE [LARGE SCALE GENOMIC DNA]</scope>
    <source>
        <strain evidence="4 5">DSM 100048</strain>
    </source>
</reference>
<keyword evidence="5" id="KW-1185">Reference proteome</keyword>
<feature type="signal peptide" evidence="2">
    <location>
        <begin position="1"/>
        <end position="39"/>
    </location>
</feature>
<dbReference type="NCBIfam" id="TIGR02995">
    <property type="entry name" value="ectoine_ehuB"/>
    <property type="match status" value="1"/>
</dbReference>
<dbReference type="PANTHER" id="PTHR35936">
    <property type="entry name" value="MEMBRANE-BOUND LYTIC MUREIN TRANSGLYCOSYLASE F"/>
    <property type="match status" value="1"/>
</dbReference>
<dbReference type="PANTHER" id="PTHR35936:SF17">
    <property type="entry name" value="ARGININE-BINDING EXTRACELLULAR PROTEIN ARTP"/>
    <property type="match status" value="1"/>
</dbReference>
<dbReference type="InterPro" id="IPR001638">
    <property type="entry name" value="Solute-binding_3/MltF_N"/>
</dbReference>
<comment type="caution">
    <text evidence="4">The sequence shown here is derived from an EMBL/GenBank/DDBJ whole genome shotgun (WGS) entry which is preliminary data.</text>
</comment>
<dbReference type="Proteomes" id="UP000294692">
    <property type="component" value="Unassembled WGS sequence"/>
</dbReference>
<keyword evidence="1 2" id="KW-0732">Signal</keyword>
<dbReference type="RefSeq" id="WP_132474445.1">
    <property type="nucleotide sequence ID" value="NZ_SMBX01000002.1"/>
</dbReference>
<evidence type="ECO:0000313" key="5">
    <source>
        <dbReference type="Proteomes" id="UP000294692"/>
    </source>
</evidence>
<evidence type="ECO:0000313" key="4">
    <source>
        <dbReference type="EMBL" id="TCV01704.1"/>
    </source>
</evidence>
<evidence type="ECO:0000259" key="3">
    <source>
        <dbReference type="SMART" id="SM00062"/>
    </source>
</evidence>
<accession>A0A4R3VDG0</accession>
<name>A0A4R3VDG0_9BURK</name>
<dbReference type="CDD" id="cd01002">
    <property type="entry name" value="PBP2_Ehub_like"/>
    <property type="match status" value="1"/>
</dbReference>
<dbReference type="SMART" id="SM00062">
    <property type="entry name" value="PBPb"/>
    <property type="match status" value="1"/>
</dbReference>
<dbReference type="InterPro" id="IPR014337">
    <property type="entry name" value="Ectoine_EhuB"/>
</dbReference>
<feature type="domain" description="Solute-binding protein family 3/N-terminal" evidence="3">
    <location>
        <begin position="50"/>
        <end position="281"/>
    </location>
</feature>